<evidence type="ECO:0000313" key="6">
    <source>
        <dbReference type="EMBL" id="TXB62648.1"/>
    </source>
</evidence>
<dbReference type="AlphaFoldDB" id="A0A5C6RJT3"/>
<accession>A0A5C6RJT3</accession>
<evidence type="ECO:0000256" key="1">
    <source>
        <dbReference type="ARBA" id="ARBA00001917"/>
    </source>
</evidence>
<protein>
    <recommendedName>
        <fullName evidence="5">Pyridoxamine 5'-phosphate oxidase Alr4036 family FMN-binding domain-containing protein</fullName>
    </recommendedName>
</protein>
<keyword evidence="3" id="KW-0288">FMN</keyword>
<proteinExistence type="predicted"/>
<sequence>MEKFSSPQKMVHAAWHLLFKAAATRKGPYQTPVAATLGAHTAEQRVVVLREVSIAQRRLTFFTDARSAKVEALQEQGALSWLFWDSRKKIQMRMSGAVALNLQNEHARAYWEKLPVQGRSSYAGLQPPGTPLLHQGSTLPEYWTAGMSLEMTEPAFANFMVVQCQIEKGDLLHLHPEGHQRAVFSYEGEELRAIWAAP</sequence>
<evidence type="ECO:0000256" key="4">
    <source>
        <dbReference type="ARBA" id="ARBA00023002"/>
    </source>
</evidence>
<dbReference type="GO" id="GO:0010181">
    <property type="term" value="F:FMN binding"/>
    <property type="evidence" value="ECO:0007669"/>
    <property type="project" value="InterPro"/>
</dbReference>
<dbReference type="GO" id="GO:0004733">
    <property type="term" value="F:pyridoxamine phosphate oxidase activity"/>
    <property type="evidence" value="ECO:0007669"/>
    <property type="project" value="InterPro"/>
</dbReference>
<organism evidence="6 7">
    <name type="scientific">Phaeodactylibacter luteus</name>
    <dbReference type="NCBI Taxonomy" id="1564516"/>
    <lineage>
        <taxon>Bacteria</taxon>
        <taxon>Pseudomonadati</taxon>
        <taxon>Bacteroidota</taxon>
        <taxon>Saprospiria</taxon>
        <taxon>Saprospirales</taxon>
        <taxon>Haliscomenobacteraceae</taxon>
        <taxon>Phaeodactylibacter</taxon>
    </lineage>
</organism>
<dbReference type="SUPFAM" id="SSF50475">
    <property type="entry name" value="FMN-binding split barrel"/>
    <property type="match status" value="1"/>
</dbReference>
<dbReference type="Gene3D" id="2.30.110.10">
    <property type="entry name" value="Electron Transport, Fmn-binding Protein, Chain A"/>
    <property type="match status" value="1"/>
</dbReference>
<dbReference type="PANTHER" id="PTHR10851">
    <property type="entry name" value="PYRIDOXINE-5-PHOSPHATE OXIDASE"/>
    <property type="match status" value="1"/>
</dbReference>
<reference evidence="6 7" key="1">
    <citation type="submission" date="2019-08" db="EMBL/GenBank/DDBJ databases">
        <title>Genome of Phaeodactylibacter luteus.</title>
        <authorList>
            <person name="Bowman J.P."/>
        </authorList>
    </citation>
    <scope>NUCLEOTIDE SEQUENCE [LARGE SCALE GENOMIC DNA]</scope>
    <source>
        <strain evidence="6 7">KCTC 42180</strain>
    </source>
</reference>
<comment type="cofactor">
    <cofactor evidence="1">
        <name>FMN</name>
        <dbReference type="ChEBI" id="CHEBI:58210"/>
    </cofactor>
</comment>
<dbReference type="PANTHER" id="PTHR10851:SF3">
    <property type="entry name" value="PYRIDOXINE_PYRIDOXAMINE 5'-PHOSPHATE OXIDASE 2"/>
    <property type="match status" value="1"/>
</dbReference>
<dbReference type="RefSeq" id="WP_147167973.1">
    <property type="nucleotide sequence ID" value="NZ_VOOR01000026.1"/>
</dbReference>
<keyword evidence="4" id="KW-0560">Oxidoreductase</keyword>
<feature type="domain" description="Pyridoxamine 5'-phosphate oxidase Alr4036 family FMN-binding" evidence="5">
    <location>
        <begin position="13"/>
        <end position="99"/>
    </location>
</feature>
<keyword evidence="7" id="KW-1185">Reference proteome</keyword>
<dbReference type="GO" id="GO:0008615">
    <property type="term" value="P:pyridoxine biosynthetic process"/>
    <property type="evidence" value="ECO:0007669"/>
    <property type="project" value="InterPro"/>
</dbReference>
<name>A0A5C6RJT3_9BACT</name>
<dbReference type="EMBL" id="VOOR01000026">
    <property type="protein sequence ID" value="TXB62648.1"/>
    <property type="molecule type" value="Genomic_DNA"/>
</dbReference>
<evidence type="ECO:0000259" key="5">
    <source>
        <dbReference type="Pfam" id="PF12766"/>
    </source>
</evidence>
<dbReference type="Proteomes" id="UP000321580">
    <property type="component" value="Unassembled WGS sequence"/>
</dbReference>
<gene>
    <name evidence="6" type="ORF">FRY97_12975</name>
</gene>
<evidence type="ECO:0000313" key="7">
    <source>
        <dbReference type="Proteomes" id="UP000321580"/>
    </source>
</evidence>
<comment type="caution">
    <text evidence="6">The sequence shown here is derived from an EMBL/GenBank/DDBJ whole genome shotgun (WGS) entry which is preliminary data.</text>
</comment>
<keyword evidence="2" id="KW-0285">Flavoprotein</keyword>
<evidence type="ECO:0000256" key="3">
    <source>
        <dbReference type="ARBA" id="ARBA00022643"/>
    </source>
</evidence>
<dbReference type="OrthoDB" id="1493996at2"/>
<dbReference type="InterPro" id="IPR000659">
    <property type="entry name" value="Pyridox_Oxase"/>
</dbReference>
<dbReference type="InterPro" id="IPR012349">
    <property type="entry name" value="Split_barrel_FMN-bd"/>
</dbReference>
<dbReference type="InterPro" id="IPR024624">
    <property type="entry name" value="Pyridox_Oxase_Alr4036_FMN-bd"/>
</dbReference>
<evidence type="ECO:0000256" key="2">
    <source>
        <dbReference type="ARBA" id="ARBA00022630"/>
    </source>
</evidence>
<dbReference type="Pfam" id="PF12766">
    <property type="entry name" value="Pyridox_oxase_2"/>
    <property type="match status" value="1"/>
</dbReference>